<evidence type="ECO:0000313" key="3">
    <source>
        <dbReference type="Proteomes" id="UP001501243"/>
    </source>
</evidence>
<protein>
    <recommendedName>
        <fullName evidence="4">SH3b domain-containing protein</fullName>
    </recommendedName>
</protein>
<dbReference type="EMBL" id="BAABGQ010000008">
    <property type="protein sequence ID" value="GAA4504596.1"/>
    <property type="molecule type" value="Genomic_DNA"/>
</dbReference>
<keyword evidence="1" id="KW-1133">Transmembrane helix</keyword>
<keyword evidence="3" id="KW-1185">Reference proteome</keyword>
<sequence>MATACGQINFSGTASAQATASLAQADLLFAKSHYAAAAPLYRTQIWRQQQVSPRVLLRMAYTQHQLGHYAAEMLYLNLAQARQPRLGTWQQLASLAQRQRLVGYPTTWQQELRVQAQRYYYPGLQALLSGAVLLAVVLLLRRQRARPGAWLAYGVYLLGTGVYLWLLRPEPVGVVTRAGAALMAGPGAGATWLSTAAPGDRLPVLGHDDIWLRVRWQDRVAYVRATDALVVE</sequence>
<accession>A0ABP8QLP8</accession>
<feature type="transmembrane region" description="Helical" evidence="1">
    <location>
        <begin position="119"/>
        <end position="140"/>
    </location>
</feature>
<comment type="caution">
    <text evidence="2">The sequence shown here is derived from an EMBL/GenBank/DDBJ whole genome shotgun (WGS) entry which is preliminary data.</text>
</comment>
<organism evidence="2 3">
    <name type="scientific">Hymenobacter ginsengisoli</name>
    <dbReference type="NCBI Taxonomy" id="1051626"/>
    <lineage>
        <taxon>Bacteria</taxon>
        <taxon>Pseudomonadati</taxon>
        <taxon>Bacteroidota</taxon>
        <taxon>Cytophagia</taxon>
        <taxon>Cytophagales</taxon>
        <taxon>Hymenobacteraceae</taxon>
        <taxon>Hymenobacter</taxon>
    </lineage>
</organism>
<keyword evidence="1" id="KW-0812">Transmembrane</keyword>
<proteinExistence type="predicted"/>
<feature type="transmembrane region" description="Helical" evidence="1">
    <location>
        <begin position="147"/>
        <end position="167"/>
    </location>
</feature>
<gene>
    <name evidence="2" type="ORF">GCM10023172_31030</name>
</gene>
<evidence type="ECO:0000313" key="2">
    <source>
        <dbReference type="EMBL" id="GAA4504596.1"/>
    </source>
</evidence>
<name>A0ABP8QLP8_9BACT</name>
<reference evidence="3" key="1">
    <citation type="journal article" date="2019" name="Int. J. Syst. Evol. Microbiol.">
        <title>The Global Catalogue of Microorganisms (GCM) 10K type strain sequencing project: providing services to taxonomists for standard genome sequencing and annotation.</title>
        <authorList>
            <consortium name="The Broad Institute Genomics Platform"/>
            <consortium name="The Broad Institute Genome Sequencing Center for Infectious Disease"/>
            <person name="Wu L."/>
            <person name="Ma J."/>
        </authorList>
    </citation>
    <scope>NUCLEOTIDE SEQUENCE [LARGE SCALE GENOMIC DNA]</scope>
    <source>
        <strain evidence="3">JCM 17841</strain>
    </source>
</reference>
<keyword evidence="1" id="KW-0472">Membrane</keyword>
<dbReference type="Proteomes" id="UP001501243">
    <property type="component" value="Unassembled WGS sequence"/>
</dbReference>
<evidence type="ECO:0008006" key="4">
    <source>
        <dbReference type="Google" id="ProtNLM"/>
    </source>
</evidence>
<evidence type="ECO:0000256" key="1">
    <source>
        <dbReference type="SAM" id="Phobius"/>
    </source>
</evidence>